<dbReference type="Gene3D" id="3.40.50.2000">
    <property type="entry name" value="Glycogen Phosphorylase B"/>
    <property type="match status" value="2"/>
</dbReference>
<evidence type="ECO:0000256" key="6">
    <source>
        <dbReference type="ARBA" id="ARBA00022984"/>
    </source>
</evidence>
<dbReference type="CDD" id="cd03785">
    <property type="entry name" value="GT28_MurG"/>
    <property type="match status" value="1"/>
</dbReference>
<dbReference type="Proteomes" id="UP000705230">
    <property type="component" value="Unassembled WGS sequence"/>
</dbReference>
<dbReference type="GO" id="GO:0005886">
    <property type="term" value="C:plasma membrane"/>
    <property type="evidence" value="ECO:0007669"/>
    <property type="project" value="UniProtKB-SubCell"/>
</dbReference>
<dbReference type="GO" id="GO:0051301">
    <property type="term" value="P:cell division"/>
    <property type="evidence" value="ECO:0007669"/>
    <property type="project" value="UniProtKB-KW"/>
</dbReference>
<keyword evidence="9 10" id="KW-0961">Cell wall biogenesis/degradation</keyword>
<keyword evidence="7 10" id="KW-0472">Membrane</keyword>
<feature type="binding site" evidence="10">
    <location>
        <position position="185"/>
    </location>
    <ligand>
        <name>UDP-N-acetyl-alpha-D-glucosamine</name>
        <dbReference type="ChEBI" id="CHEBI:57705"/>
    </ligand>
</feature>
<dbReference type="Pfam" id="PF04101">
    <property type="entry name" value="Glyco_tran_28_C"/>
    <property type="match status" value="1"/>
</dbReference>
<dbReference type="InterPro" id="IPR006009">
    <property type="entry name" value="GlcNAc_MurG"/>
</dbReference>
<evidence type="ECO:0000256" key="4">
    <source>
        <dbReference type="ARBA" id="ARBA00022679"/>
    </source>
</evidence>
<comment type="function">
    <text evidence="10">Cell wall formation. Catalyzes the transfer of a GlcNAc subunit on undecaprenyl-pyrophosphoryl-MurNAc-pentapeptide (lipid intermediate I) to form undecaprenyl-pyrophosphoryl-MurNAc-(pentapeptide)GlcNAc (lipid intermediate II).</text>
</comment>
<feature type="domain" description="Glycosyl transferase family 28 C-terminal" evidence="13">
    <location>
        <begin position="179"/>
        <end position="329"/>
    </location>
</feature>
<keyword evidence="11" id="KW-0812">Transmembrane</keyword>
<dbReference type="AlphaFoldDB" id="A0A937JE32"/>
<dbReference type="SUPFAM" id="SSF53756">
    <property type="entry name" value="UDP-Glycosyltransferase/glycogen phosphorylase"/>
    <property type="match status" value="1"/>
</dbReference>
<evidence type="ECO:0000256" key="10">
    <source>
        <dbReference type="HAMAP-Rule" id="MF_00033"/>
    </source>
</evidence>
<comment type="pathway">
    <text evidence="10">Cell wall biogenesis; peptidoglycan biosynthesis.</text>
</comment>
<dbReference type="GO" id="GO:0008360">
    <property type="term" value="P:regulation of cell shape"/>
    <property type="evidence" value="ECO:0007669"/>
    <property type="project" value="UniProtKB-KW"/>
</dbReference>
<feature type="transmembrane region" description="Helical" evidence="11">
    <location>
        <begin position="94"/>
        <end position="113"/>
    </location>
</feature>
<evidence type="ECO:0000256" key="7">
    <source>
        <dbReference type="ARBA" id="ARBA00023136"/>
    </source>
</evidence>
<evidence type="ECO:0000313" key="14">
    <source>
        <dbReference type="EMBL" id="MBL6903023.1"/>
    </source>
</evidence>
<evidence type="ECO:0000313" key="15">
    <source>
        <dbReference type="Proteomes" id="UP000705230"/>
    </source>
</evidence>
<protein>
    <recommendedName>
        <fullName evidence="10">UDP-N-acetylglucosamine--N-acetylmuramyl-(pentapeptide) pyrophosphoryl-undecaprenol N-acetylglucosamine transferase</fullName>
        <ecNumber evidence="10">2.4.1.227</ecNumber>
    </recommendedName>
    <alternativeName>
        <fullName evidence="10">Undecaprenyl-PP-MurNAc-pentapeptide-UDPGlcNAc GlcNAc transferase</fullName>
    </alternativeName>
</protein>
<evidence type="ECO:0000256" key="8">
    <source>
        <dbReference type="ARBA" id="ARBA00023306"/>
    </source>
</evidence>
<keyword evidence="4 10" id="KW-0808">Transferase</keyword>
<dbReference type="PANTHER" id="PTHR21015">
    <property type="entry name" value="UDP-N-ACETYLGLUCOSAMINE--N-ACETYLMURAMYL-(PENTAPEPTIDE) PYROPHOSPHORYL-UNDECAPRENOL N-ACETYLGLUCOSAMINE TRANSFERASE 1"/>
    <property type="match status" value="1"/>
</dbReference>
<dbReference type="GO" id="GO:0005975">
    <property type="term" value="P:carbohydrate metabolic process"/>
    <property type="evidence" value="ECO:0007669"/>
    <property type="project" value="InterPro"/>
</dbReference>
<dbReference type="GO" id="GO:0050511">
    <property type="term" value="F:undecaprenyldiphospho-muramoylpentapeptide beta-N-acetylglucosaminyltransferase activity"/>
    <property type="evidence" value="ECO:0007669"/>
    <property type="project" value="UniProtKB-UniRule"/>
</dbReference>
<dbReference type="Pfam" id="PF03033">
    <property type="entry name" value="Glyco_transf_28"/>
    <property type="match status" value="1"/>
</dbReference>
<feature type="binding site" evidence="10">
    <location>
        <begin position="10"/>
        <end position="12"/>
    </location>
    <ligand>
        <name>UDP-N-acetyl-alpha-D-glucosamine</name>
        <dbReference type="ChEBI" id="CHEBI:57705"/>
    </ligand>
</feature>
<evidence type="ECO:0000256" key="1">
    <source>
        <dbReference type="ARBA" id="ARBA00022475"/>
    </source>
</evidence>
<comment type="caution">
    <text evidence="10">Lacks conserved residue(s) required for the propagation of feature annotation.</text>
</comment>
<feature type="binding site" evidence="10">
    <location>
        <position position="281"/>
    </location>
    <ligand>
        <name>UDP-N-acetyl-alpha-D-glucosamine</name>
        <dbReference type="ChEBI" id="CHEBI:57705"/>
    </ligand>
</feature>
<name>A0A937JE32_9GAMM</name>
<sequence>MNILIAAAKTGGHIYPAVSVGSEFIDNSHNVIFLGSNNILEKNALKNQPDIQYESILMKGFRGKGLASKLLVLFNLPLNIYTLIKLIKKNNIDIVIVFGGFITIPVSLAALILRKPIYVHEQNTILGSANKISSIFSRKNFLGMPLHNNNLKKSEVVGNPIRNAFKPLLQKKYDENIHIYITGGSQGAKYLNENLPKILKDISHPIFIKHQCGSGKKEEVVRLYEGFENVEVEEFFDNPNLLIDWSDFVISRSGALSLSETMSMNKGSLMIPLPNAIDNHQFFNAKYVEEKGMGIIHEQKNGIENLKAVINLILSEKKYLVWQKIESQINHTEAAKNIVSSILKQSTS</sequence>
<dbReference type="GO" id="GO:0071555">
    <property type="term" value="P:cell wall organization"/>
    <property type="evidence" value="ECO:0007669"/>
    <property type="project" value="UniProtKB-KW"/>
</dbReference>
<reference evidence="14" key="1">
    <citation type="submission" date="2020-10" db="EMBL/GenBank/DDBJ databases">
        <title>Microbiome of the Black Sea water column analyzed by genome centric metagenomics.</title>
        <authorList>
            <person name="Cabello-Yeves P.J."/>
            <person name="Callieri C."/>
            <person name="Picazo A."/>
            <person name="Mehrshad M."/>
            <person name="Haro-Moreno J.M."/>
            <person name="Roda-Garcia J."/>
            <person name="Dzembekova N."/>
            <person name="Slabakova V."/>
            <person name="Slabakova N."/>
            <person name="Moncheva S."/>
            <person name="Rodriguez-Valera F."/>
        </authorList>
    </citation>
    <scope>NUCLEOTIDE SEQUENCE</scope>
    <source>
        <strain evidence="14">BS30m-G43</strain>
    </source>
</reference>
<comment type="subcellular location">
    <subcellularLocation>
        <location evidence="10">Cell membrane</location>
        <topology evidence="10">Peripheral membrane protein</topology>
        <orientation evidence="10">Cytoplasmic side</orientation>
    </subcellularLocation>
</comment>
<comment type="catalytic activity">
    <reaction evidence="10">
        <text>di-trans,octa-cis-undecaprenyl diphospho-N-acetyl-alpha-D-muramoyl-L-alanyl-D-glutamyl-meso-2,6-diaminopimeloyl-D-alanyl-D-alanine + UDP-N-acetyl-alpha-D-glucosamine = di-trans,octa-cis-undecaprenyl diphospho-[N-acetyl-alpha-D-glucosaminyl-(1-&gt;4)]-N-acetyl-alpha-D-muramoyl-L-alanyl-D-glutamyl-meso-2,6-diaminopimeloyl-D-alanyl-D-alanine + UDP + H(+)</text>
        <dbReference type="Rhea" id="RHEA:31227"/>
        <dbReference type="ChEBI" id="CHEBI:15378"/>
        <dbReference type="ChEBI" id="CHEBI:57705"/>
        <dbReference type="ChEBI" id="CHEBI:58223"/>
        <dbReference type="ChEBI" id="CHEBI:61387"/>
        <dbReference type="ChEBI" id="CHEBI:61388"/>
        <dbReference type="EC" id="2.4.1.227"/>
    </reaction>
</comment>
<keyword evidence="6 10" id="KW-0573">Peptidoglycan synthesis</keyword>
<dbReference type="HAMAP" id="MF_00033">
    <property type="entry name" value="MurG"/>
    <property type="match status" value="1"/>
</dbReference>
<dbReference type="EC" id="2.4.1.227" evidence="10"/>
<evidence type="ECO:0000256" key="11">
    <source>
        <dbReference type="SAM" id="Phobius"/>
    </source>
</evidence>
<dbReference type="EMBL" id="JADHSG010000002">
    <property type="protein sequence ID" value="MBL6903023.1"/>
    <property type="molecule type" value="Genomic_DNA"/>
</dbReference>
<keyword evidence="5 10" id="KW-0133">Cell shape</keyword>
<dbReference type="PANTHER" id="PTHR21015:SF22">
    <property type="entry name" value="GLYCOSYLTRANSFERASE"/>
    <property type="match status" value="1"/>
</dbReference>
<evidence type="ECO:0000256" key="9">
    <source>
        <dbReference type="ARBA" id="ARBA00023316"/>
    </source>
</evidence>
<dbReference type="InterPro" id="IPR004276">
    <property type="entry name" value="GlycoTrans_28_N"/>
</dbReference>
<feature type="binding site" evidence="10">
    <location>
        <position position="162"/>
    </location>
    <ligand>
        <name>UDP-N-acetyl-alpha-D-glucosamine</name>
        <dbReference type="ChEBI" id="CHEBI:57705"/>
    </ligand>
</feature>
<evidence type="ECO:0000256" key="2">
    <source>
        <dbReference type="ARBA" id="ARBA00022618"/>
    </source>
</evidence>
<evidence type="ECO:0000256" key="5">
    <source>
        <dbReference type="ARBA" id="ARBA00022960"/>
    </source>
</evidence>
<dbReference type="GO" id="GO:0009252">
    <property type="term" value="P:peptidoglycan biosynthetic process"/>
    <property type="evidence" value="ECO:0007669"/>
    <property type="project" value="UniProtKB-UniRule"/>
</dbReference>
<keyword evidence="1 10" id="KW-1003">Cell membrane</keyword>
<feature type="binding site" evidence="10">
    <location>
        <position position="123"/>
    </location>
    <ligand>
        <name>UDP-N-acetyl-alpha-D-glucosamine</name>
        <dbReference type="ChEBI" id="CHEBI:57705"/>
    </ligand>
</feature>
<keyword evidence="8 10" id="KW-0131">Cell cycle</keyword>
<feature type="domain" description="Glycosyltransferase family 28 N-terminal" evidence="12">
    <location>
        <begin position="3"/>
        <end position="139"/>
    </location>
</feature>
<evidence type="ECO:0000259" key="13">
    <source>
        <dbReference type="Pfam" id="PF04101"/>
    </source>
</evidence>
<accession>A0A937JE32</accession>
<keyword evidence="3 10" id="KW-0328">Glycosyltransferase</keyword>
<keyword evidence="2 10" id="KW-0132">Cell division</keyword>
<keyword evidence="11" id="KW-1133">Transmembrane helix</keyword>
<feature type="transmembrane region" description="Helical" evidence="11">
    <location>
        <begin position="66"/>
        <end position="88"/>
    </location>
</feature>
<organism evidence="14 15">
    <name type="scientific">SAR86 cluster bacterium</name>
    <dbReference type="NCBI Taxonomy" id="2030880"/>
    <lineage>
        <taxon>Bacteria</taxon>
        <taxon>Pseudomonadati</taxon>
        <taxon>Pseudomonadota</taxon>
        <taxon>Gammaproteobacteria</taxon>
        <taxon>SAR86 cluster</taxon>
    </lineage>
</organism>
<comment type="similarity">
    <text evidence="10">Belongs to the glycosyltransferase 28 family. MurG subfamily.</text>
</comment>
<proteinExistence type="inferred from homology"/>
<dbReference type="InterPro" id="IPR007235">
    <property type="entry name" value="Glyco_trans_28_C"/>
</dbReference>
<evidence type="ECO:0000259" key="12">
    <source>
        <dbReference type="Pfam" id="PF03033"/>
    </source>
</evidence>
<gene>
    <name evidence="10" type="primary">murG</name>
    <name evidence="14" type="ORF">ISR29_02365</name>
</gene>
<evidence type="ECO:0000256" key="3">
    <source>
        <dbReference type="ARBA" id="ARBA00022676"/>
    </source>
</evidence>
<comment type="caution">
    <text evidence="14">The sequence shown here is derived from an EMBL/GenBank/DDBJ whole genome shotgun (WGS) entry which is preliminary data.</text>
</comment>